<accession>A0ABU5Y1C9</accession>
<name>A0ABU5Y1C9_9MYCO</name>
<evidence type="ECO:0000313" key="1">
    <source>
        <dbReference type="EMBL" id="MEB3034049.1"/>
    </source>
</evidence>
<comment type="caution">
    <text evidence="1">The sequence shown here is derived from an EMBL/GenBank/DDBJ whole genome shotgun (WGS) entry which is preliminary data.</text>
</comment>
<dbReference type="RefSeq" id="WP_224977293.1">
    <property type="nucleotide sequence ID" value="NZ_JAYJJU010000025.1"/>
</dbReference>
<dbReference type="Proteomes" id="UP001298593">
    <property type="component" value="Unassembled WGS sequence"/>
</dbReference>
<sequence>MSISQAIGSATNFVNGINPAGSNNIQDALAGIDEAVQGNGGGVNRLLSTSSSLLDNPDQAIADLGAITRNMAELTTIVRANRDPIRQIVEAMPVTGPDLVAAVVGSSDIAHGLGELVTLVDDLEVELGTEIQLLLDTVSDTVRIISPHYKWVADVLNPIPRFVGGLGGEPAGAPAGALAKHINDYLFYLIRWRPPLFRIERPGLNGLALCGAINTSMPGSCADVAGKPYAVDVALLQYVLAEANRR</sequence>
<keyword evidence="2" id="KW-1185">Reference proteome</keyword>
<gene>
    <name evidence="1" type="ORF">KV113_21150</name>
</gene>
<proteinExistence type="predicted"/>
<protein>
    <submittedName>
        <fullName evidence="1">Mammalian cell entry protein</fullName>
    </submittedName>
</protein>
<reference evidence="1 2" key="1">
    <citation type="submission" date="2023-12" db="EMBL/GenBank/DDBJ databases">
        <title>Description of new species of Mycobacterium terrae complex isolated from sewage at the Sao Paulo Zoological Park Foundation in Brazil.</title>
        <authorList>
            <person name="Romagnoli C.L."/>
            <person name="Conceicao E.C."/>
            <person name="Machado E."/>
            <person name="Barreto L.B.P.F."/>
            <person name="Sharma A."/>
            <person name="Silva N.M."/>
            <person name="Marques L.E."/>
            <person name="Juliana M.A."/>
            <person name="Lourenco M.C.S."/>
            <person name="Digiampietri L.A."/>
            <person name="Suffys P.N."/>
            <person name="Viana-Niero C."/>
        </authorList>
    </citation>
    <scope>NUCLEOTIDE SEQUENCE [LARGE SCALE GENOMIC DNA]</scope>
    <source>
        <strain evidence="1 2">MYC340</strain>
    </source>
</reference>
<dbReference type="EMBL" id="JAYJJU010000025">
    <property type="protein sequence ID" value="MEB3034049.1"/>
    <property type="molecule type" value="Genomic_DNA"/>
</dbReference>
<organism evidence="1 2">
    <name type="scientific">[Mycobacterium] nativiensis</name>
    <dbReference type="NCBI Taxonomy" id="2855503"/>
    <lineage>
        <taxon>Bacteria</taxon>
        <taxon>Bacillati</taxon>
        <taxon>Actinomycetota</taxon>
        <taxon>Actinomycetes</taxon>
        <taxon>Mycobacteriales</taxon>
        <taxon>Mycobacteriaceae</taxon>
        <taxon>Mycolicibacter</taxon>
    </lineage>
</organism>
<evidence type="ECO:0000313" key="2">
    <source>
        <dbReference type="Proteomes" id="UP001298593"/>
    </source>
</evidence>